<evidence type="ECO:0000313" key="3">
    <source>
        <dbReference type="EMBL" id="QBQ55556.1"/>
    </source>
</evidence>
<evidence type="ECO:0000313" key="4">
    <source>
        <dbReference type="Proteomes" id="UP000294325"/>
    </source>
</evidence>
<feature type="compositionally biased region" description="Basic and acidic residues" evidence="1">
    <location>
        <begin position="57"/>
        <end position="72"/>
    </location>
</feature>
<keyword evidence="4" id="KW-1185">Reference proteome</keyword>
<organism evidence="3 4">
    <name type="scientific">Nitrosococcus wardiae</name>
    <dbReference type="NCBI Taxonomy" id="1814290"/>
    <lineage>
        <taxon>Bacteria</taxon>
        <taxon>Pseudomonadati</taxon>
        <taxon>Pseudomonadota</taxon>
        <taxon>Gammaproteobacteria</taxon>
        <taxon>Chromatiales</taxon>
        <taxon>Chromatiaceae</taxon>
        <taxon>Nitrosococcus</taxon>
    </lineage>
</organism>
<dbReference type="RefSeq" id="WP_134358813.1">
    <property type="nucleotide sequence ID" value="NZ_CP038033.1"/>
</dbReference>
<dbReference type="KEGG" id="nwr:E3U44_14345"/>
<gene>
    <name evidence="3" type="ORF">E3U44_14345</name>
</gene>
<dbReference type="EMBL" id="CP038033">
    <property type="protein sequence ID" value="QBQ55556.1"/>
    <property type="molecule type" value="Genomic_DNA"/>
</dbReference>
<sequence>MRISAGLNVTGFWQGDETVQGRVIAVILGCFVPGMVYALIQAMNAQQTDSKVPVKARAKERTKTQVRKLEAA</sequence>
<dbReference type="Proteomes" id="UP000294325">
    <property type="component" value="Chromosome"/>
</dbReference>
<feature type="region of interest" description="Disordered" evidence="1">
    <location>
        <begin position="53"/>
        <end position="72"/>
    </location>
</feature>
<dbReference type="AlphaFoldDB" id="A0A4P7C3P1"/>
<keyword evidence="2" id="KW-0812">Transmembrane</keyword>
<proteinExistence type="predicted"/>
<keyword evidence="2" id="KW-0472">Membrane</keyword>
<name>A0A4P7C3P1_9GAMM</name>
<evidence type="ECO:0000256" key="2">
    <source>
        <dbReference type="SAM" id="Phobius"/>
    </source>
</evidence>
<feature type="transmembrane region" description="Helical" evidence="2">
    <location>
        <begin position="20"/>
        <end position="40"/>
    </location>
</feature>
<reference evidence="3 4" key="1">
    <citation type="submission" date="2019-03" db="EMBL/GenBank/DDBJ databases">
        <title>The genome sequence of Nitrosococcus wardiae strain D1FHST reveals the archetypal metabolic capacity of ammonia-oxidizing Gammaproteobacteria.</title>
        <authorList>
            <person name="Wang L."/>
            <person name="Lim C.K."/>
            <person name="Hanson T.E."/>
            <person name="Dang H."/>
            <person name="Klotz M.G."/>
        </authorList>
    </citation>
    <scope>NUCLEOTIDE SEQUENCE [LARGE SCALE GENOMIC DNA]</scope>
    <source>
        <strain evidence="3 4">D1FHS</strain>
    </source>
</reference>
<evidence type="ECO:0000256" key="1">
    <source>
        <dbReference type="SAM" id="MobiDB-lite"/>
    </source>
</evidence>
<keyword evidence="2" id="KW-1133">Transmembrane helix</keyword>
<accession>A0A4P7C3P1</accession>
<protein>
    <submittedName>
        <fullName evidence="3">Uncharacterized protein</fullName>
    </submittedName>
</protein>